<evidence type="ECO:0000313" key="3">
    <source>
        <dbReference type="Proteomes" id="UP000026962"/>
    </source>
</evidence>
<accession>A0A0E0LTU9</accession>
<keyword evidence="3" id="KW-1185">Reference proteome</keyword>
<name>A0A0E0LTU9_ORYPU</name>
<dbReference type="AlphaFoldDB" id="A0A0E0LTU9"/>
<dbReference type="Proteomes" id="UP000026962">
    <property type="component" value="Chromosome 8"/>
</dbReference>
<dbReference type="HOGENOM" id="CLU_2324399_0_0_1"/>
<protein>
    <submittedName>
        <fullName evidence="2">Uncharacterized protein</fullName>
    </submittedName>
</protein>
<dbReference type="EnsemblPlants" id="OPUNC08G10100.1">
    <property type="protein sequence ID" value="OPUNC08G10100.1"/>
    <property type="gene ID" value="OPUNC08G10100"/>
</dbReference>
<reference evidence="2" key="2">
    <citation type="submission" date="2018-05" db="EMBL/GenBank/DDBJ databases">
        <title>OpunRS2 (Oryza punctata Reference Sequence Version 2).</title>
        <authorList>
            <person name="Zhang J."/>
            <person name="Kudrna D."/>
            <person name="Lee S."/>
            <person name="Talag J."/>
            <person name="Welchert J."/>
            <person name="Wing R.A."/>
        </authorList>
    </citation>
    <scope>NUCLEOTIDE SEQUENCE [LARGE SCALE GENOMIC DNA]</scope>
</reference>
<feature type="region of interest" description="Disordered" evidence="1">
    <location>
        <begin position="26"/>
        <end position="55"/>
    </location>
</feature>
<reference evidence="2" key="1">
    <citation type="submission" date="2015-04" db="UniProtKB">
        <authorList>
            <consortium name="EnsemblPlants"/>
        </authorList>
    </citation>
    <scope>IDENTIFICATION</scope>
</reference>
<evidence type="ECO:0000256" key="1">
    <source>
        <dbReference type="SAM" id="MobiDB-lite"/>
    </source>
</evidence>
<evidence type="ECO:0000313" key="2">
    <source>
        <dbReference type="EnsemblPlants" id="OPUNC08G10100.1"/>
    </source>
</evidence>
<proteinExistence type="predicted"/>
<dbReference type="Gramene" id="OPUNC08G10100.1">
    <property type="protein sequence ID" value="OPUNC08G10100.1"/>
    <property type="gene ID" value="OPUNC08G10100"/>
</dbReference>
<sequence>MAELALRLTGGDRWIESVRAQKRKCREHSCTSVSGGGEENGGCSPSRETEAARSREQWKRWLLANNGKTPVSTVRVVSGEDGDTHHVLDKLLLGKKGYG</sequence>
<organism evidence="2">
    <name type="scientific">Oryza punctata</name>
    <name type="common">Red rice</name>
    <dbReference type="NCBI Taxonomy" id="4537"/>
    <lineage>
        <taxon>Eukaryota</taxon>
        <taxon>Viridiplantae</taxon>
        <taxon>Streptophyta</taxon>
        <taxon>Embryophyta</taxon>
        <taxon>Tracheophyta</taxon>
        <taxon>Spermatophyta</taxon>
        <taxon>Magnoliopsida</taxon>
        <taxon>Liliopsida</taxon>
        <taxon>Poales</taxon>
        <taxon>Poaceae</taxon>
        <taxon>BOP clade</taxon>
        <taxon>Oryzoideae</taxon>
        <taxon>Oryzeae</taxon>
        <taxon>Oryzinae</taxon>
        <taxon>Oryza</taxon>
    </lineage>
</organism>